<sequence length="64" mass="6803">MVDRNNNKKLDGPDSIENNSGAFTTYAGASYFTNTNGHCVAWSGGVWAADSDSAGSFDKWVHCG</sequence>
<dbReference type="OrthoDB" id="1099523at2"/>
<accession>A0A0K1JFG3</accession>
<dbReference type="KEGG" id="lmoi:VV02_05575"/>
<reference evidence="1 2" key="1">
    <citation type="submission" date="2015-03" db="EMBL/GenBank/DDBJ databases">
        <title>Luteipulveratus halotolerans sp. nov., a novel actinobacterium (Dermacoccaceae) from Sarawak, Malaysia.</title>
        <authorList>
            <person name="Juboi H."/>
            <person name="Basik A."/>
            <person name="Shamsul S.S."/>
            <person name="Arnold P."/>
            <person name="Schmitt E.K."/>
            <person name="Sanglier J.-J."/>
            <person name="Yeo T."/>
        </authorList>
    </citation>
    <scope>NUCLEOTIDE SEQUENCE [LARGE SCALE GENOMIC DNA]</scope>
    <source>
        <strain evidence="1 2">MN07-A0370</strain>
    </source>
</reference>
<dbReference type="Proteomes" id="UP000066480">
    <property type="component" value="Chromosome"/>
</dbReference>
<gene>
    <name evidence="1" type="ORF">VV02_05575</name>
</gene>
<evidence type="ECO:0000313" key="1">
    <source>
        <dbReference type="EMBL" id="AKU15462.1"/>
    </source>
</evidence>
<dbReference type="AlphaFoldDB" id="A0A0K1JFG3"/>
<dbReference type="RefSeq" id="WP_052590359.1">
    <property type="nucleotide sequence ID" value="NZ_CP011112.1"/>
</dbReference>
<evidence type="ECO:0000313" key="2">
    <source>
        <dbReference type="Proteomes" id="UP000066480"/>
    </source>
</evidence>
<protein>
    <submittedName>
        <fullName evidence="1">Uncharacterized protein</fullName>
    </submittedName>
</protein>
<proteinExistence type="predicted"/>
<name>A0A0K1JFG3_9MICO</name>
<keyword evidence="2" id="KW-1185">Reference proteome</keyword>
<dbReference type="EMBL" id="CP011112">
    <property type="protein sequence ID" value="AKU15462.1"/>
    <property type="molecule type" value="Genomic_DNA"/>
</dbReference>
<organism evidence="1 2">
    <name type="scientific">Luteipulveratus mongoliensis</name>
    <dbReference type="NCBI Taxonomy" id="571913"/>
    <lineage>
        <taxon>Bacteria</taxon>
        <taxon>Bacillati</taxon>
        <taxon>Actinomycetota</taxon>
        <taxon>Actinomycetes</taxon>
        <taxon>Micrococcales</taxon>
        <taxon>Dermacoccaceae</taxon>
        <taxon>Luteipulveratus</taxon>
    </lineage>
</organism>
<dbReference type="STRING" id="571913.VV02_05575"/>